<organism evidence="1 2">
    <name type="scientific">Macrolepiota fuliginosa MF-IS2</name>
    <dbReference type="NCBI Taxonomy" id="1400762"/>
    <lineage>
        <taxon>Eukaryota</taxon>
        <taxon>Fungi</taxon>
        <taxon>Dikarya</taxon>
        <taxon>Basidiomycota</taxon>
        <taxon>Agaricomycotina</taxon>
        <taxon>Agaricomycetes</taxon>
        <taxon>Agaricomycetidae</taxon>
        <taxon>Agaricales</taxon>
        <taxon>Agaricineae</taxon>
        <taxon>Agaricaceae</taxon>
        <taxon>Macrolepiota</taxon>
    </lineage>
</organism>
<reference evidence="1" key="1">
    <citation type="submission" date="2020-11" db="EMBL/GenBank/DDBJ databases">
        <authorList>
            <consortium name="DOE Joint Genome Institute"/>
            <person name="Ahrendt S."/>
            <person name="Riley R."/>
            <person name="Andreopoulos W."/>
            <person name="Labutti K."/>
            <person name="Pangilinan J."/>
            <person name="Ruiz-Duenas F.J."/>
            <person name="Barrasa J.M."/>
            <person name="Sanchez-Garcia M."/>
            <person name="Camarero S."/>
            <person name="Miyauchi S."/>
            <person name="Serrano A."/>
            <person name="Linde D."/>
            <person name="Babiker R."/>
            <person name="Drula E."/>
            <person name="Ayuso-Fernandez I."/>
            <person name="Pacheco R."/>
            <person name="Padilla G."/>
            <person name="Ferreira P."/>
            <person name="Barriuso J."/>
            <person name="Kellner H."/>
            <person name="Castanera R."/>
            <person name="Alfaro M."/>
            <person name="Ramirez L."/>
            <person name="Pisabarro A.G."/>
            <person name="Kuo A."/>
            <person name="Tritt A."/>
            <person name="Lipzen A."/>
            <person name="He G."/>
            <person name="Yan M."/>
            <person name="Ng V."/>
            <person name="Cullen D."/>
            <person name="Martin F."/>
            <person name="Rosso M.-N."/>
            <person name="Henrissat B."/>
            <person name="Hibbett D."/>
            <person name="Martinez A.T."/>
            <person name="Grigoriev I.V."/>
        </authorList>
    </citation>
    <scope>NUCLEOTIDE SEQUENCE</scope>
    <source>
        <strain evidence="1">MF-IS2</strain>
    </source>
</reference>
<keyword evidence="2" id="KW-1185">Reference proteome</keyword>
<sequence length="93" mass="10275">MSAATVEVADALFCQTHLKEVCTECDYDGREDNDAFYGYDPIDREAIECPALSTNKDGVYQCKKHGSATCTQCFGWKKQINRARTAAKKAGKS</sequence>
<gene>
    <name evidence="1" type="ORF">P691DRAFT_802206</name>
</gene>
<proteinExistence type="predicted"/>
<dbReference type="Proteomes" id="UP000807342">
    <property type="component" value="Unassembled WGS sequence"/>
</dbReference>
<dbReference type="EMBL" id="MU151194">
    <property type="protein sequence ID" value="KAF9447569.1"/>
    <property type="molecule type" value="Genomic_DNA"/>
</dbReference>
<comment type="caution">
    <text evidence="1">The sequence shown here is derived from an EMBL/GenBank/DDBJ whole genome shotgun (WGS) entry which is preliminary data.</text>
</comment>
<evidence type="ECO:0000313" key="2">
    <source>
        <dbReference type="Proteomes" id="UP000807342"/>
    </source>
</evidence>
<evidence type="ECO:0000313" key="1">
    <source>
        <dbReference type="EMBL" id="KAF9447569.1"/>
    </source>
</evidence>
<name>A0A9P5XC32_9AGAR</name>
<dbReference type="OrthoDB" id="2533496at2759"/>
<dbReference type="AlphaFoldDB" id="A0A9P5XC32"/>
<accession>A0A9P5XC32</accession>
<protein>
    <submittedName>
        <fullName evidence="1">Uncharacterized protein</fullName>
    </submittedName>
</protein>